<dbReference type="AlphaFoldDB" id="A0A9X0CIS0"/>
<evidence type="ECO:0000256" key="3">
    <source>
        <dbReference type="ARBA" id="ARBA00023098"/>
    </source>
</evidence>
<evidence type="ECO:0000256" key="4">
    <source>
        <dbReference type="SAM" id="Phobius"/>
    </source>
</evidence>
<dbReference type="GO" id="GO:0046340">
    <property type="term" value="P:diacylglycerol catabolic process"/>
    <property type="evidence" value="ECO:0007669"/>
    <property type="project" value="TreeGrafter"/>
</dbReference>
<feature type="transmembrane region" description="Helical" evidence="4">
    <location>
        <begin position="18"/>
        <end position="39"/>
    </location>
</feature>
<keyword evidence="4" id="KW-0472">Membrane</keyword>
<dbReference type="GO" id="GO:0019369">
    <property type="term" value="P:arachidonate metabolic process"/>
    <property type="evidence" value="ECO:0007669"/>
    <property type="project" value="TreeGrafter"/>
</dbReference>
<evidence type="ECO:0000313" key="6">
    <source>
        <dbReference type="Proteomes" id="UP001163046"/>
    </source>
</evidence>
<dbReference type="GO" id="GO:0016298">
    <property type="term" value="F:lipase activity"/>
    <property type="evidence" value="ECO:0007669"/>
    <property type="project" value="TreeGrafter"/>
</dbReference>
<dbReference type="OrthoDB" id="438440at2759"/>
<dbReference type="EMBL" id="MU827778">
    <property type="protein sequence ID" value="KAJ7340223.1"/>
    <property type="molecule type" value="Genomic_DNA"/>
</dbReference>
<dbReference type="PANTHER" id="PTHR45792">
    <property type="entry name" value="DIACYLGLYCEROL LIPASE HOMOLOG-RELATED"/>
    <property type="match status" value="1"/>
</dbReference>
<reference evidence="5" key="1">
    <citation type="submission" date="2023-01" db="EMBL/GenBank/DDBJ databases">
        <title>Genome assembly of the deep-sea coral Lophelia pertusa.</title>
        <authorList>
            <person name="Herrera S."/>
            <person name="Cordes E."/>
        </authorList>
    </citation>
    <scope>NUCLEOTIDE SEQUENCE</scope>
    <source>
        <strain evidence="5">USNM1676648</strain>
        <tissue evidence="5">Polyp</tissue>
    </source>
</reference>
<evidence type="ECO:0000256" key="2">
    <source>
        <dbReference type="ARBA" id="ARBA00022963"/>
    </source>
</evidence>
<comment type="caution">
    <text evidence="5">The sequence shown here is derived from an EMBL/GenBank/DDBJ whole genome shotgun (WGS) entry which is preliminary data.</text>
</comment>
<accession>A0A9X0CIS0</accession>
<keyword evidence="6" id="KW-1185">Reference proteome</keyword>
<dbReference type="InterPro" id="IPR052214">
    <property type="entry name" value="DAG_Lipase-Related"/>
</dbReference>
<keyword evidence="4" id="KW-1133">Transmembrane helix</keyword>
<feature type="transmembrane region" description="Helical" evidence="4">
    <location>
        <begin position="103"/>
        <end position="121"/>
    </location>
</feature>
<feature type="transmembrane region" description="Helical" evidence="4">
    <location>
        <begin position="59"/>
        <end position="82"/>
    </location>
</feature>
<evidence type="ECO:0000256" key="1">
    <source>
        <dbReference type="ARBA" id="ARBA00022801"/>
    </source>
</evidence>
<keyword evidence="3" id="KW-0443">Lipid metabolism</keyword>
<dbReference type="Proteomes" id="UP001163046">
    <property type="component" value="Unassembled WGS sequence"/>
</dbReference>
<keyword evidence="2" id="KW-0442">Lipid degradation</keyword>
<keyword evidence="1" id="KW-0378">Hydrolase</keyword>
<protein>
    <submittedName>
        <fullName evidence="5">Uncharacterized protein</fullName>
    </submittedName>
</protein>
<evidence type="ECO:0000313" key="5">
    <source>
        <dbReference type="EMBL" id="KAJ7340223.1"/>
    </source>
</evidence>
<keyword evidence="4" id="KW-0812">Transmembrane</keyword>
<sequence length="375" mass="42108">MPALVAFNRRWRIGSDDLLFPAAIGVIVRVLWLAVISIIYGFENDEIKLCHAWLELRLFFIGVIVLTSLIILNEIAIIYISMQGTLMDSRPRRHMPVFLYIQFALYLPELLWTILGTYWVVKNSTWNCEVSLIIAVCVSVALEWSILLAVLIGVLVLFDPLGTVHKDQHGREFSATMQESTKELWERRCRWLCCICAGRDDQYLSAVSDIADIIASGLHDVDIVPSDVAVGLILLQEEQEREQAEKRTRGEILQKGTPVNLSDSKEKSLVEDAAHFMKFALVHMVGPCAVHVAVPVTSTSLATTAATVTLLALNCRLTWRMLIWCIAVITTRTIDGKKARRASVAPDEVISCLGRQCNLSQLALYLLLRDAYKKN</sequence>
<dbReference type="PANTHER" id="PTHR45792:SF2">
    <property type="entry name" value="DIACYLGLYCEROL LIPASE-BETA"/>
    <property type="match status" value="1"/>
</dbReference>
<proteinExistence type="predicted"/>
<organism evidence="5 6">
    <name type="scientific">Desmophyllum pertusum</name>
    <dbReference type="NCBI Taxonomy" id="174260"/>
    <lineage>
        <taxon>Eukaryota</taxon>
        <taxon>Metazoa</taxon>
        <taxon>Cnidaria</taxon>
        <taxon>Anthozoa</taxon>
        <taxon>Hexacorallia</taxon>
        <taxon>Scleractinia</taxon>
        <taxon>Caryophylliina</taxon>
        <taxon>Caryophylliidae</taxon>
        <taxon>Desmophyllum</taxon>
    </lineage>
</organism>
<name>A0A9X0CIS0_9CNID</name>
<gene>
    <name evidence="5" type="ORF">OS493_002955</name>
</gene>
<feature type="transmembrane region" description="Helical" evidence="4">
    <location>
        <begin position="133"/>
        <end position="158"/>
    </location>
</feature>